<dbReference type="EMBL" id="JAVREN010000020">
    <property type="protein sequence ID" value="MDT0308344.1"/>
    <property type="molecule type" value="Genomic_DNA"/>
</dbReference>
<feature type="transmembrane region" description="Helical" evidence="2">
    <location>
        <begin position="93"/>
        <end position="114"/>
    </location>
</feature>
<evidence type="ECO:0000256" key="2">
    <source>
        <dbReference type="SAM" id="Phobius"/>
    </source>
</evidence>
<keyword evidence="2" id="KW-0472">Membrane</keyword>
<evidence type="ECO:0000313" key="5">
    <source>
        <dbReference type="Proteomes" id="UP001183388"/>
    </source>
</evidence>
<evidence type="ECO:0000256" key="1">
    <source>
        <dbReference type="SAM" id="MobiDB-lite"/>
    </source>
</evidence>
<feature type="compositionally biased region" description="Basic and acidic residues" evidence="1">
    <location>
        <begin position="1"/>
        <end position="24"/>
    </location>
</feature>
<sequence>MQHEAGTRHQHDHHSGHAGHEAHHAAGPAGWGMAVRATLHCLTGCAIGEVLGLVIGTALGWRDLPTMVLAIALAFFFGYALTLVAVTRAGVGFKAAVGVALAADTLSITVMEIVDNGVLLFVPGAMDAHLSDGLFWGALALAFAVAFLVTTPVNRWLIGRGRGHAVVHAYHS</sequence>
<proteinExistence type="predicted"/>
<feature type="transmembrane region" description="Helical" evidence="2">
    <location>
        <begin position="134"/>
        <end position="153"/>
    </location>
</feature>
<dbReference type="Proteomes" id="UP001183388">
    <property type="component" value="Unassembled WGS sequence"/>
</dbReference>
<feature type="region of interest" description="Disordered" evidence="1">
    <location>
        <begin position="1"/>
        <end position="25"/>
    </location>
</feature>
<keyword evidence="2" id="KW-0812">Transmembrane</keyword>
<keyword evidence="2" id="KW-1133">Transmembrane helix</keyword>
<evidence type="ECO:0000259" key="3">
    <source>
        <dbReference type="Pfam" id="PF14342"/>
    </source>
</evidence>
<gene>
    <name evidence="4" type="ORF">RM780_15430</name>
</gene>
<evidence type="ECO:0000313" key="4">
    <source>
        <dbReference type="EMBL" id="MDT0308344.1"/>
    </source>
</evidence>
<feature type="domain" description="DUF4396" evidence="3">
    <location>
        <begin position="31"/>
        <end position="162"/>
    </location>
</feature>
<keyword evidence="5" id="KW-1185">Reference proteome</keyword>
<protein>
    <submittedName>
        <fullName evidence="4">DUF4396 domain-containing protein</fullName>
    </submittedName>
</protein>
<organism evidence="4 5">
    <name type="scientific">Streptomyces boetiae</name>
    <dbReference type="NCBI Taxonomy" id="3075541"/>
    <lineage>
        <taxon>Bacteria</taxon>
        <taxon>Bacillati</taxon>
        <taxon>Actinomycetota</taxon>
        <taxon>Actinomycetes</taxon>
        <taxon>Kitasatosporales</taxon>
        <taxon>Streptomycetaceae</taxon>
        <taxon>Streptomyces</taxon>
    </lineage>
</organism>
<feature type="transmembrane region" description="Helical" evidence="2">
    <location>
        <begin position="41"/>
        <end position="61"/>
    </location>
</feature>
<reference evidence="5" key="1">
    <citation type="submission" date="2023-07" db="EMBL/GenBank/DDBJ databases">
        <title>30 novel species of actinomycetes from the DSMZ collection.</title>
        <authorList>
            <person name="Nouioui I."/>
        </authorList>
    </citation>
    <scope>NUCLEOTIDE SEQUENCE [LARGE SCALE GENOMIC DNA]</scope>
    <source>
        <strain evidence="5">DSM 44917</strain>
    </source>
</reference>
<accession>A0ABU2L9U3</accession>
<dbReference type="InterPro" id="IPR025509">
    <property type="entry name" value="DUF4396"/>
</dbReference>
<feature type="transmembrane region" description="Helical" evidence="2">
    <location>
        <begin position="67"/>
        <end position="86"/>
    </location>
</feature>
<dbReference type="Pfam" id="PF14342">
    <property type="entry name" value="DUF4396"/>
    <property type="match status" value="1"/>
</dbReference>
<comment type="caution">
    <text evidence="4">The sequence shown here is derived from an EMBL/GenBank/DDBJ whole genome shotgun (WGS) entry which is preliminary data.</text>
</comment>
<dbReference type="RefSeq" id="WP_311631286.1">
    <property type="nucleotide sequence ID" value="NZ_JAVREN010000020.1"/>
</dbReference>
<name>A0ABU2L9U3_9ACTN</name>